<dbReference type="Proteomes" id="UP001597045">
    <property type="component" value="Unassembled WGS sequence"/>
</dbReference>
<keyword evidence="3" id="KW-1185">Reference proteome</keyword>
<proteinExistence type="predicted"/>
<sequence>MISLRYHIISIAAVFLALAVGVLLGSSTLSRTVLGGLS</sequence>
<dbReference type="InterPro" id="IPR021522">
    <property type="entry name" value="MctB"/>
</dbReference>
<keyword evidence="1" id="KW-0472">Membrane</keyword>
<comment type="caution">
    <text evidence="2">The sequence shown here is derived from an EMBL/GenBank/DDBJ whole genome shotgun (WGS) entry which is preliminary data.</text>
</comment>
<organism evidence="2 3">
    <name type="scientific">Kibdelosporangium lantanae</name>
    <dbReference type="NCBI Taxonomy" id="1497396"/>
    <lineage>
        <taxon>Bacteria</taxon>
        <taxon>Bacillati</taxon>
        <taxon>Actinomycetota</taxon>
        <taxon>Actinomycetes</taxon>
        <taxon>Pseudonocardiales</taxon>
        <taxon>Pseudonocardiaceae</taxon>
        <taxon>Kibdelosporangium</taxon>
    </lineage>
</organism>
<reference evidence="3" key="1">
    <citation type="journal article" date="2019" name="Int. J. Syst. Evol. Microbiol.">
        <title>The Global Catalogue of Microorganisms (GCM) 10K type strain sequencing project: providing services to taxonomists for standard genome sequencing and annotation.</title>
        <authorList>
            <consortium name="The Broad Institute Genomics Platform"/>
            <consortium name="The Broad Institute Genome Sequencing Center for Infectious Disease"/>
            <person name="Wu L."/>
            <person name="Ma J."/>
        </authorList>
    </citation>
    <scope>NUCLEOTIDE SEQUENCE [LARGE SCALE GENOMIC DNA]</scope>
    <source>
        <strain evidence="3">JCM 31486</strain>
    </source>
</reference>
<name>A0ABW3MJH8_9PSEU</name>
<evidence type="ECO:0000313" key="2">
    <source>
        <dbReference type="EMBL" id="MFD1050858.1"/>
    </source>
</evidence>
<evidence type="ECO:0000256" key="1">
    <source>
        <dbReference type="SAM" id="Phobius"/>
    </source>
</evidence>
<gene>
    <name evidence="2" type="ORF">ACFQ1S_37660</name>
</gene>
<accession>A0ABW3MJH8</accession>
<keyword evidence="1" id="KW-0812">Transmembrane</keyword>
<feature type="non-terminal residue" evidence="2">
    <location>
        <position position="38"/>
    </location>
</feature>
<feature type="transmembrane region" description="Helical" evidence="1">
    <location>
        <begin position="6"/>
        <end position="24"/>
    </location>
</feature>
<protein>
    <submittedName>
        <fullName evidence="2">Copper transporter</fullName>
    </submittedName>
</protein>
<evidence type="ECO:0000313" key="3">
    <source>
        <dbReference type="Proteomes" id="UP001597045"/>
    </source>
</evidence>
<keyword evidence="1" id="KW-1133">Transmembrane helix</keyword>
<dbReference type="EMBL" id="JBHTIS010003145">
    <property type="protein sequence ID" value="MFD1050858.1"/>
    <property type="molecule type" value="Genomic_DNA"/>
</dbReference>
<dbReference type="Pfam" id="PF11382">
    <property type="entry name" value="MctB"/>
    <property type="match status" value="1"/>
</dbReference>